<evidence type="ECO:0000256" key="7">
    <source>
        <dbReference type="SAM" id="SignalP"/>
    </source>
</evidence>
<evidence type="ECO:0000313" key="10">
    <source>
        <dbReference type="RefSeq" id="XP_019618157.1"/>
    </source>
</evidence>
<dbReference type="Proteomes" id="UP000515135">
    <property type="component" value="Unplaced"/>
</dbReference>
<dbReference type="OrthoDB" id="9969967at2759"/>
<keyword evidence="5" id="KW-1015">Disulfide bond</keyword>
<name>A0A6P4YHA5_BRABE</name>
<dbReference type="InterPro" id="IPR023569">
    <property type="entry name" value="Prokineticin_domain"/>
</dbReference>
<sequence length="111" mass="12290">MFVYSWVFLSSALLLLQPSDAIYAKTCRHDRQCISRVGPGSCCAPRRPIFSPLPVCKTAGQVGDMCQRSGEGLSYPTSVWHRQYIFTCPCAVGLRCQLSPGYNDIGTCVYM</sequence>
<dbReference type="AlphaFoldDB" id="A0A6P4YHA5"/>
<evidence type="ECO:0000256" key="5">
    <source>
        <dbReference type="ARBA" id="ARBA00023157"/>
    </source>
</evidence>
<dbReference type="Pfam" id="PF06607">
    <property type="entry name" value="Prokineticin"/>
    <property type="match status" value="1"/>
</dbReference>
<reference evidence="10" key="1">
    <citation type="submission" date="2025-08" db="UniProtKB">
        <authorList>
            <consortium name="RefSeq"/>
        </authorList>
    </citation>
    <scope>IDENTIFICATION</scope>
    <source>
        <tissue evidence="10">Gonad</tissue>
    </source>
</reference>
<dbReference type="GO" id="GO:0090729">
    <property type="term" value="F:toxin activity"/>
    <property type="evidence" value="ECO:0007669"/>
    <property type="project" value="UniProtKB-KW"/>
</dbReference>
<dbReference type="PANTHER" id="PTHR18821:SF2">
    <property type="entry name" value="DICKKOPF-RELATED PROTEIN 3-LIKE"/>
    <property type="match status" value="1"/>
</dbReference>
<evidence type="ECO:0000256" key="6">
    <source>
        <dbReference type="ARBA" id="ARBA00023259"/>
    </source>
</evidence>
<keyword evidence="9" id="KW-1185">Reference proteome</keyword>
<dbReference type="InterPro" id="IPR009523">
    <property type="entry name" value="Prokineticin"/>
</dbReference>
<dbReference type="RefSeq" id="XP_019618157.1">
    <property type="nucleotide sequence ID" value="XM_019762598.1"/>
</dbReference>
<keyword evidence="3" id="KW-0964">Secreted</keyword>
<evidence type="ECO:0000256" key="4">
    <source>
        <dbReference type="ARBA" id="ARBA00022656"/>
    </source>
</evidence>
<dbReference type="PANTHER" id="PTHR18821">
    <property type="entry name" value="PROKINETICIN"/>
    <property type="match status" value="1"/>
</dbReference>
<organism evidence="9 10">
    <name type="scientific">Branchiostoma belcheri</name>
    <name type="common">Amphioxus</name>
    <dbReference type="NCBI Taxonomy" id="7741"/>
    <lineage>
        <taxon>Eukaryota</taxon>
        <taxon>Metazoa</taxon>
        <taxon>Chordata</taxon>
        <taxon>Cephalochordata</taxon>
        <taxon>Leptocardii</taxon>
        <taxon>Amphioxiformes</taxon>
        <taxon>Branchiostomatidae</taxon>
        <taxon>Branchiostoma</taxon>
    </lineage>
</organism>
<keyword evidence="6" id="KW-1213">G-protein coupled receptor impairing toxin</keyword>
<feature type="domain" description="Prokineticin" evidence="8">
    <location>
        <begin position="12"/>
        <end position="97"/>
    </location>
</feature>
<dbReference type="KEGG" id="bbel:109465378"/>
<gene>
    <name evidence="10" type="primary">LOC109465378</name>
</gene>
<evidence type="ECO:0000256" key="1">
    <source>
        <dbReference type="ARBA" id="ARBA00004613"/>
    </source>
</evidence>
<keyword evidence="7" id="KW-0732">Signal</keyword>
<dbReference type="GO" id="GO:0005576">
    <property type="term" value="C:extracellular region"/>
    <property type="evidence" value="ECO:0007669"/>
    <property type="project" value="UniProtKB-SubCell"/>
</dbReference>
<evidence type="ECO:0000259" key="8">
    <source>
        <dbReference type="Pfam" id="PF06607"/>
    </source>
</evidence>
<feature type="signal peptide" evidence="7">
    <location>
        <begin position="1"/>
        <end position="21"/>
    </location>
</feature>
<dbReference type="Gene3D" id="2.10.80.10">
    <property type="entry name" value="Lipase, subunit A"/>
    <property type="match status" value="1"/>
</dbReference>
<evidence type="ECO:0000256" key="3">
    <source>
        <dbReference type="ARBA" id="ARBA00022525"/>
    </source>
</evidence>
<comment type="subcellular location">
    <subcellularLocation>
        <location evidence="1">Secreted</location>
    </subcellularLocation>
</comment>
<protein>
    <submittedName>
        <fullName evidence="10">Uncharacterized protein LOC109465378</fullName>
    </submittedName>
</protein>
<proteinExistence type="inferred from homology"/>
<dbReference type="GeneID" id="109465378"/>
<evidence type="ECO:0000256" key="2">
    <source>
        <dbReference type="ARBA" id="ARBA00006999"/>
    </source>
</evidence>
<accession>A0A6P4YHA5</accession>
<comment type="similarity">
    <text evidence="2">Belongs to the AVIT (prokineticin) family.</text>
</comment>
<evidence type="ECO:0000313" key="9">
    <source>
        <dbReference type="Proteomes" id="UP000515135"/>
    </source>
</evidence>
<feature type="chain" id="PRO_5027856827" evidence="7">
    <location>
        <begin position="22"/>
        <end position="111"/>
    </location>
</feature>
<keyword evidence="4" id="KW-0800">Toxin</keyword>